<name>A0A101LZG8_PICGL</name>
<evidence type="ECO:0000313" key="1">
    <source>
        <dbReference type="EMBL" id="KUM48226.1"/>
    </source>
</evidence>
<gene>
    <name evidence="1" type="ORF">ABT39_MTgene5223</name>
</gene>
<proteinExistence type="predicted"/>
<organism evidence="1">
    <name type="scientific">Picea glauca</name>
    <name type="common">White spruce</name>
    <name type="synonym">Pinus glauca</name>
    <dbReference type="NCBI Taxonomy" id="3330"/>
    <lineage>
        <taxon>Eukaryota</taxon>
        <taxon>Viridiplantae</taxon>
        <taxon>Streptophyta</taxon>
        <taxon>Embryophyta</taxon>
        <taxon>Tracheophyta</taxon>
        <taxon>Spermatophyta</taxon>
        <taxon>Pinopsida</taxon>
        <taxon>Pinidae</taxon>
        <taxon>Conifers I</taxon>
        <taxon>Pinales</taxon>
        <taxon>Pinaceae</taxon>
        <taxon>Picea</taxon>
    </lineage>
</organism>
<reference evidence="1" key="1">
    <citation type="journal article" date="2015" name="Genome Biol. Evol.">
        <title>Organellar Genomes of White Spruce (Picea glauca): Assembly and Annotation.</title>
        <authorList>
            <person name="Jackman S.D."/>
            <person name="Warren R.L."/>
            <person name="Gibb E.A."/>
            <person name="Vandervalk B.P."/>
            <person name="Mohamadi H."/>
            <person name="Chu J."/>
            <person name="Raymond A."/>
            <person name="Pleasance S."/>
            <person name="Coope R."/>
            <person name="Wildung M.R."/>
            <person name="Ritland C.E."/>
            <person name="Bousquet J."/>
            <person name="Jones S.J."/>
            <person name="Bohlmann J."/>
            <person name="Birol I."/>
        </authorList>
    </citation>
    <scope>NUCLEOTIDE SEQUENCE [LARGE SCALE GENOMIC DNA]</scope>
    <source>
        <tissue evidence="1">Flushing bud</tissue>
    </source>
</reference>
<comment type="caution">
    <text evidence="1">The sequence shown here is derived from an EMBL/GenBank/DDBJ whole genome shotgun (WGS) entry which is preliminary data.</text>
</comment>
<dbReference type="AlphaFoldDB" id="A0A101LZG8"/>
<protein>
    <submittedName>
        <fullName evidence="1">Uncharacterized protein</fullName>
    </submittedName>
</protein>
<sequence>MLLKWVLKRALKRLLLEAMNLGPDEEKREAMGIKMELALPPRVMHLYMGEVLAFERAFK</sequence>
<accession>A0A101LZG8</accession>
<keyword evidence="1" id="KW-0496">Mitochondrion</keyword>
<dbReference type="EMBL" id="LKAM01000006">
    <property type="protein sequence ID" value="KUM48226.1"/>
    <property type="molecule type" value="Genomic_DNA"/>
</dbReference>
<geneLocation type="mitochondrion" evidence="1"/>